<dbReference type="AlphaFoldDB" id="A0A3P8UXQ9"/>
<organism evidence="4 5">
    <name type="scientific">Cynoglossus semilaevis</name>
    <name type="common">Tongue sole</name>
    <dbReference type="NCBI Taxonomy" id="244447"/>
    <lineage>
        <taxon>Eukaryota</taxon>
        <taxon>Metazoa</taxon>
        <taxon>Chordata</taxon>
        <taxon>Craniata</taxon>
        <taxon>Vertebrata</taxon>
        <taxon>Euteleostomi</taxon>
        <taxon>Actinopterygii</taxon>
        <taxon>Neopterygii</taxon>
        <taxon>Teleostei</taxon>
        <taxon>Neoteleostei</taxon>
        <taxon>Acanthomorphata</taxon>
        <taxon>Carangaria</taxon>
        <taxon>Pleuronectiformes</taxon>
        <taxon>Pleuronectoidei</taxon>
        <taxon>Cynoglossidae</taxon>
        <taxon>Cynoglossinae</taxon>
        <taxon>Cynoglossus</taxon>
    </lineage>
</organism>
<reference evidence="4" key="3">
    <citation type="submission" date="2025-09" db="UniProtKB">
        <authorList>
            <consortium name="Ensembl"/>
        </authorList>
    </citation>
    <scope>IDENTIFICATION</scope>
</reference>
<dbReference type="GO" id="GO:0006955">
    <property type="term" value="P:immune response"/>
    <property type="evidence" value="ECO:0007669"/>
    <property type="project" value="InterPro"/>
</dbReference>
<feature type="chain" id="PRO_5047197604" description="Chemokine interleukin-8-like domain-containing protein" evidence="2">
    <location>
        <begin position="24"/>
        <end position="100"/>
    </location>
</feature>
<keyword evidence="5" id="KW-1185">Reference proteome</keyword>
<evidence type="ECO:0000256" key="2">
    <source>
        <dbReference type="SAM" id="SignalP"/>
    </source>
</evidence>
<evidence type="ECO:0000259" key="3">
    <source>
        <dbReference type="Pfam" id="PF00048"/>
    </source>
</evidence>
<dbReference type="InterPro" id="IPR036048">
    <property type="entry name" value="Interleukin_8-like_sf"/>
</dbReference>
<feature type="domain" description="Chemokine interleukin-8-like" evidence="3">
    <location>
        <begin position="34"/>
        <end position="93"/>
    </location>
</feature>
<proteinExistence type="predicted"/>
<name>A0A3P8UXQ9_CYNSE</name>
<reference evidence="4 5" key="1">
    <citation type="journal article" date="2014" name="Nat. Genet.">
        <title>Whole-genome sequence of a flatfish provides insights into ZW sex chromosome evolution and adaptation to a benthic lifestyle.</title>
        <authorList>
            <person name="Chen S."/>
            <person name="Zhang G."/>
            <person name="Shao C."/>
            <person name="Huang Q."/>
            <person name="Liu G."/>
            <person name="Zhang P."/>
            <person name="Song W."/>
            <person name="An N."/>
            <person name="Chalopin D."/>
            <person name="Volff J.N."/>
            <person name="Hong Y."/>
            <person name="Li Q."/>
            <person name="Sha Z."/>
            <person name="Zhou H."/>
            <person name="Xie M."/>
            <person name="Yu Q."/>
            <person name="Liu Y."/>
            <person name="Xiang H."/>
            <person name="Wang N."/>
            <person name="Wu K."/>
            <person name="Yang C."/>
            <person name="Zhou Q."/>
            <person name="Liao X."/>
            <person name="Yang L."/>
            <person name="Hu Q."/>
            <person name="Zhang J."/>
            <person name="Meng L."/>
            <person name="Jin L."/>
            <person name="Tian Y."/>
            <person name="Lian J."/>
            <person name="Yang J."/>
            <person name="Miao G."/>
            <person name="Liu S."/>
            <person name="Liang Z."/>
            <person name="Yan F."/>
            <person name="Li Y."/>
            <person name="Sun B."/>
            <person name="Zhang H."/>
            <person name="Zhang J."/>
            <person name="Zhu Y."/>
            <person name="Du M."/>
            <person name="Zhao Y."/>
            <person name="Schartl M."/>
            <person name="Tang Q."/>
            <person name="Wang J."/>
        </authorList>
    </citation>
    <scope>NUCLEOTIDE SEQUENCE</scope>
</reference>
<keyword evidence="2" id="KW-0732">Signal</keyword>
<dbReference type="InterPro" id="IPR001811">
    <property type="entry name" value="Chemokine_IL8-like_dom"/>
</dbReference>
<feature type="signal peptide" evidence="2">
    <location>
        <begin position="1"/>
        <end position="23"/>
    </location>
</feature>
<dbReference type="InterPro" id="IPR001089">
    <property type="entry name" value="Chemokine_CXC"/>
</dbReference>
<sequence length="100" mass="11263">MSGVKIVTITVVALLYLLAIPEGFNLRLPGVPLRCRCPSKSRTYIAGAIGWLEINCPTSYCSDTEYIAHLNYTGARVCLDPNTKWFKQVLKQLRSMNRSR</sequence>
<evidence type="ECO:0000256" key="1">
    <source>
        <dbReference type="ARBA" id="ARBA00022514"/>
    </source>
</evidence>
<dbReference type="Ensembl" id="ENSCSET00000008054.1">
    <property type="protein sequence ID" value="ENSCSEP00000007968.1"/>
    <property type="gene ID" value="ENSCSEG00000005125.1"/>
</dbReference>
<protein>
    <recommendedName>
        <fullName evidence="3">Chemokine interleukin-8-like domain-containing protein</fullName>
    </recommendedName>
</protein>
<dbReference type="STRING" id="244447.ENSCSEP00000007968"/>
<dbReference type="Gene3D" id="2.40.50.40">
    <property type="match status" value="1"/>
</dbReference>
<dbReference type="Pfam" id="PF00048">
    <property type="entry name" value="IL8"/>
    <property type="match status" value="1"/>
</dbReference>
<keyword evidence="1" id="KW-0202">Cytokine</keyword>
<dbReference type="InParanoid" id="A0A3P8UXQ9"/>
<dbReference type="GO" id="GO:0008009">
    <property type="term" value="F:chemokine activity"/>
    <property type="evidence" value="ECO:0007669"/>
    <property type="project" value="InterPro"/>
</dbReference>
<dbReference type="Proteomes" id="UP000265120">
    <property type="component" value="Chromosome 9"/>
</dbReference>
<evidence type="ECO:0000313" key="5">
    <source>
        <dbReference type="Proteomes" id="UP000265120"/>
    </source>
</evidence>
<evidence type="ECO:0000313" key="4">
    <source>
        <dbReference type="Ensembl" id="ENSCSEP00000007968.1"/>
    </source>
</evidence>
<accession>A0A3P8UXQ9</accession>
<dbReference type="GO" id="GO:0005615">
    <property type="term" value="C:extracellular space"/>
    <property type="evidence" value="ECO:0007669"/>
    <property type="project" value="UniProtKB-KW"/>
</dbReference>
<reference evidence="4" key="2">
    <citation type="submission" date="2025-08" db="UniProtKB">
        <authorList>
            <consortium name="Ensembl"/>
        </authorList>
    </citation>
    <scope>IDENTIFICATION</scope>
</reference>
<dbReference type="PRINTS" id="PR00437">
    <property type="entry name" value="SMALLCYTKCXC"/>
</dbReference>
<dbReference type="SUPFAM" id="SSF54117">
    <property type="entry name" value="Interleukin 8-like chemokines"/>
    <property type="match status" value="1"/>
</dbReference>